<keyword evidence="1" id="KW-1133">Transmembrane helix</keyword>
<name>A0A5J4RY88_9ZZZZ</name>
<dbReference type="EMBL" id="SNRY01000606">
    <property type="protein sequence ID" value="KAA6338558.1"/>
    <property type="molecule type" value="Genomic_DNA"/>
</dbReference>
<accession>A0A5J4RY88</accession>
<sequence>MGQQKYIFLIILRQGLFFLIADVRYKLESVVHFLVFIDCLYVIVYFQHYTNFVSMEIQPIYE</sequence>
<organism evidence="2">
    <name type="scientific">termite gut metagenome</name>
    <dbReference type="NCBI Taxonomy" id="433724"/>
    <lineage>
        <taxon>unclassified sequences</taxon>
        <taxon>metagenomes</taxon>
        <taxon>organismal metagenomes</taxon>
    </lineage>
</organism>
<comment type="caution">
    <text evidence="2">The sequence shown here is derived from an EMBL/GenBank/DDBJ whole genome shotgun (WGS) entry which is preliminary data.</text>
</comment>
<reference evidence="2" key="1">
    <citation type="submission" date="2019-03" db="EMBL/GenBank/DDBJ databases">
        <title>Single cell metagenomics reveals metabolic interactions within the superorganism composed of flagellate Streblomastix strix and complex community of Bacteroidetes bacteria on its surface.</title>
        <authorList>
            <person name="Treitli S.C."/>
            <person name="Kolisko M."/>
            <person name="Husnik F."/>
            <person name="Keeling P."/>
            <person name="Hampl V."/>
        </authorList>
    </citation>
    <scope>NUCLEOTIDE SEQUENCE</scope>
    <source>
        <strain evidence="2">STM</strain>
    </source>
</reference>
<feature type="transmembrane region" description="Helical" evidence="1">
    <location>
        <begin position="30"/>
        <end position="49"/>
    </location>
</feature>
<proteinExistence type="predicted"/>
<dbReference type="AlphaFoldDB" id="A0A5J4RY88"/>
<protein>
    <submittedName>
        <fullName evidence="2">Uncharacterized protein</fullName>
    </submittedName>
</protein>
<evidence type="ECO:0000256" key="1">
    <source>
        <dbReference type="SAM" id="Phobius"/>
    </source>
</evidence>
<evidence type="ECO:0000313" key="2">
    <source>
        <dbReference type="EMBL" id="KAA6338558.1"/>
    </source>
</evidence>
<keyword evidence="1" id="KW-0472">Membrane</keyword>
<keyword evidence="1" id="KW-0812">Transmembrane</keyword>
<gene>
    <name evidence="2" type="ORF">EZS27_013445</name>
</gene>